<evidence type="ECO:0000313" key="2">
    <source>
        <dbReference type="Proteomes" id="UP000012329"/>
    </source>
</evidence>
<gene>
    <name evidence="1" type="ORF">LEP1GSC029_4161</name>
</gene>
<name>A0A829D8L8_LEPIR</name>
<dbReference type="EMBL" id="AFJL02000094">
    <property type="protein sequence ID" value="EMY05139.1"/>
    <property type="molecule type" value="Genomic_DNA"/>
</dbReference>
<protein>
    <submittedName>
        <fullName evidence="1">Uncharacterized protein</fullName>
    </submittedName>
</protein>
<organism evidence="1 2">
    <name type="scientific">Leptospira interrogans str. 2002000626</name>
    <dbReference type="NCBI Taxonomy" id="996803"/>
    <lineage>
        <taxon>Bacteria</taxon>
        <taxon>Pseudomonadati</taxon>
        <taxon>Spirochaetota</taxon>
        <taxon>Spirochaetia</taxon>
        <taxon>Leptospirales</taxon>
        <taxon>Leptospiraceae</taxon>
        <taxon>Leptospira</taxon>
    </lineage>
</organism>
<comment type="caution">
    <text evidence="1">The sequence shown here is derived from an EMBL/GenBank/DDBJ whole genome shotgun (WGS) entry which is preliminary data.</text>
</comment>
<dbReference type="Proteomes" id="UP000012329">
    <property type="component" value="Unassembled WGS sequence"/>
</dbReference>
<accession>A0A829D8L8</accession>
<dbReference type="AlphaFoldDB" id="A0A829D8L8"/>
<sequence length="46" mass="5485">MESYRKDFTLVAMSEENDEGKKTILLIFRKKLNQNRKKFHLGSLQV</sequence>
<proteinExistence type="predicted"/>
<evidence type="ECO:0000313" key="1">
    <source>
        <dbReference type="EMBL" id="EMY05139.1"/>
    </source>
</evidence>
<reference evidence="1 2" key="1">
    <citation type="submission" date="2013-02" db="EMBL/GenBank/DDBJ databases">
        <authorList>
            <person name="Harkins D.M."/>
            <person name="Durkin A.S."/>
            <person name="Brinkac L.M."/>
            <person name="Haft D.H."/>
            <person name="Selengut J.D."/>
            <person name="Sanka R."/>
            <person name="DePew J."/>
            <person name="Purushe J."/>
            <person name="Whelen A.C."/>
            <person name="Vinetz J.M."/>
            <person name="Sutton G.G."/>
            <person name="Nierman W.C."/>
            <person name="Fouts D.E."/>
        </authorList>
    </citation>
    <scope>NUCLEOTIDE SEQUENCE [LARGE SCALE GENOMIC DNA]</scope>
    <source>
        <strain evidence="1 2">2002000626</strain>
    </source>
</reference>